<feature type="transmembrane region" description="Helical" evidence="1">
    <location>
        <begin position="6"/>
        <end position="34"/>
    </location>
</feature>
<organism evidence="2 3">
    <name type="scientific">Hypocrea atroviridis (strain ATCC 20476 / IMI 206040)</name>
    <name type="common">Trichoderma atroviride</name>
    <dbReference type="NCBI Taxonomy" id="452589"/>
    <lineage>
        <taxon>Eukaryota</taxon>
        <taxon>Fungi</taxon>
        <taxon>Dikarya</taxon>
        <taxon>Ascomycota</taxon>
        <taxon>Pezizomycotina</taxon>
        <taxon>Sordariomycetes</taxon>
        <taxon>Hypocreomycetidae</taxon>
        <taxon>Hypocreales</taxon>
        <taxon>Hypocreaceae</taxon>
        <taxon>Trichoderma</taxon>
    </lineage>
</organism>
<keyword evidence="1" id="KW-1133">Transmembrane helix</keyword>
<accession>G9NID1</accession>
<comment type="caution">
    <text evidence="2">The sequence shown here is derived from an EMBL/GenBank/DDBJ whole genome shotgun (WGS) entry which is preliminary data.</text>
</comment>
<dbReference type="KEGG" id="tatv:25779259"/>
<dbReference type="AlphaFoldDB" id="G9NID1"/>
<evidence type="ECO:0000313" key="2">
    <source>
        <dbReference type="EMBL" id="EHK49544.1"/>
    </source>
</evidence>
<reference evidence="2 3" key="1">
    <citation type="journal article" date="2011" name="Genome Biol.">
        <title>Comparative genome sequence analysis underscores mycoparasitism as the ancestral life style of Trichoderma.</title>
        <authorList>
            <person name="Kubicek C.P."/>
            <person name="Herrera-Estrella A."/>
            <person name="Seidl-Seiboth V."/>
            <person name="Martinez D.A."/>
            <person name="Druzhinina I.S."/>
            <person name="Thon M."/>
            <person name="Zeilinger S."/>
            <person name="Casas-Flores S."/>
            <person name="Horwitz B.A."/>
            <person name="Mukherjee P.K."/>
            <person name="Mukherjee M."/>
            <person name="Kredics L."/>
            <person name="Alcaraz L.D."/>
            <person name="Aerts A."/>
            <person name="Antal Z."/>
            <person name="Atanasova L."/>
            <person name="Cervantes-Badillo M.G."/>
            <person name="Challacombe J."/>
            <person name="Chertkov O."/>
            <person name="McCluskey K."/>
            <person name="Coulpier F."/>
            <person name="Deshpande N."/>
            <person name="von Doehren H."/>
            <person name="Ebbole D.J."/>
            <person name="Esquivel-Naranjo E.U."/>
            <person name="Fekete E."/>
            <person name="Flipphi M."/>
            <person name="Glaser F."/>
            <person name="Gomez-Rodriguez E.Y."/>
            <person name="Gruber S."/>
            <person name="Han C."/>
            <person name="Henrissat B."/>
            <person name="Hermosa R."/>
            <person name="Hernandez-Onate M."/>
            <person name="Karaffa L."/>
            <person name="Kosti I."/>
            <person name="Le Crom S."/>
            <person name="Lindquist E."/>
            <person name="Lucas S."/>
            <person name="Luebeck M."/>
            <person name="Luebeck P.S."/>
            <person name="Margeot A."/>
            <person name="Metz B."/>
            <person name="Misra M."/>
            <person name="Nevalainen H."/>
            <person name="Omann M."/>
            <person name="Packer N."/>
            <person name="Perrone G."/>
            <person name="Uresti-Rivera E.E."/>
            <person name="Salamov A."/>
            <person name="Schmoll M."/>
            <person name="Seiboth B."/>
            <person name="Shapiro H."/>
            <person name="Sukno S."/>
            <person name="Tamayo-Ramos J.A."/>
            <person name="Tisch D."/>
            <person name="Wiest A."/>
            <person name="Wilkinson H.H."/>
            <person name="Zhang M."/>
            <person name="Coutinho P.M."/>
            <person name="Kenerley C.M."/>
            <person name="Monte E."/>
            <person name="Baker S.E."/>
            <person name="Grigoriev I.V."/>
        </authorList>
    </citation>
    <scope>NUCLEOTIDE SEQUENCE [LARGE SCALE GENOMIC DNA]</scope>
    <source>
        <strain evidence="3">ATCC 20476 / IMI 206040</strain>
    </source>
</reference>
<keyword evidence="3" id="KW-1185">Reference proteome</keyword>
<dbReference type="EMBL" id="ABDG02000016">
    <property type="protein sequence ID" value="EHK49544.1"/>
    <property type="molecule type" value="Genomic_DNA"/>
</dbReference>
<dbReference type="eggNOG" id="ENOG502RPTG">
    <property type="taxonomic scope" value="Eukaryota"/>
</dbReference>
<evidence type="ECO:0000256" key="1">
    <source>
        <dbReference type="SAM" id="Phobius"/>
    </source>
</evidence>
<name>G9NID1_HYPAI</name>
<protein>
    <submittedName>
        <fullName evidence="2">Uncharacterized protein</fullName>
    </submittedName>
</protein>
<keyword evidence="1" id="KW-0812">Transmembrane</keyword>
<gene>
    <name evidence="2" type="ORF">TRIATDRAFT_270725</name>
</gene>
<dbReference type="HOGENOM" id="CLU_2184325_0_0_1"/>
<dbReference type="GeneID" id="25779259"/>
<dbReference type="Proteomes" id="UP000005426">
    <property type="component" value="Unassembled WGS sequence"/>
</dbReference>
<sequence>MFPDDFWPILFFGSSSICIGIFACLTFTVFSILYERRAADGVTHTVEDDSSAESYYTFERSFDGSFDDFASASGQRRASITPRKPLKQQGKVLHTATTGRDFRLSHSGS</sequence>
<proteinExistence type="predicted"/>
<dbReference type="OrthoDB" id="4890014at2759"/>
<keyword evidence="1" id="KW-0472">Membrane</keyword>
<dbReference type="RefSeq" id="XP_013947706.1">
    <property type="nucleotide sequence ID" value="XM_014092231.1"/>
</dbReference>
<evidence type="ECO:0000313" key="3">
    <source>
        <dbReference type="Proteomes" id="UP000005426"/>
    </source>
</evidence>